<dbReference type="SUPFAM" id="SSF47384">
    <property type="entry name" value="Homodimeric domain of signal transducing histidine kinase"/>
    <property type="match status" value="1"/>
</dbReference>
<feature type="domain" description="PAC" evidence="4">
    <location>
        <begin position="718"/>
        <end position="769"/>
    </location>
</feature>
<dbReference type="Pfam" id="PF00512">
    <property type="entry name" value="HisKA"/>
    <property type="match status" value="1"/>
</dbReference>
<dbReference type="Gene3D" id="1.10.287.130">
    <property type="match status" value="1"/>
</dbReference>
<organism evidence="5 6">
    <name type="scientific">Mucilaginibacter myungsuensis</name>
    <dbReference type="NCBI Taxonomy" id="649104"/>
    <lineage>
        <taxon>Bacteria</taxon>
        <taxon>Pseudomonadati</taxon>
        <taxon>Bacteroidota</taxon>
        <taxon>Sphingobacteriia</taxon>
        <taxon>Sphingobacteriales</taxon>
        <taxon>Sphingobacteriaceae</taxon>
        <taxon>Mucilaginibacter</taxon>
    </lineage>
</organism>
<dbReference type="NCBIfam" id="TIGR00229">
    <property type="entry name" value="sensory_box"/>
    <property type="match status" value="4"/>
</dbReference>
<dbReference type="EC" id="2.7.13.3" evidence="2"/>
<evidence type="ECO:0000256" key="1">
    <source>
        <dbReference type="ARBA" id="ARBA00000085"/>
    </source>
</evidence>
<comment type="caution">
    <text evidence="5">The sequence shown here is derived from an EMBL/GenBank/DDBJ whole genome shotgun (WGS) entry which is preliminary data.</text>
</comment>
<keyword evidence="6" id="KW-1185">Reference proteome</keyword>
<dbReference type="InterPro" id="IPR036097">
    <property type="entry name" value="HisK_dim/P_sf"/>
</dbReference>
<dbReference type="SUPFAM" id="SSF55781">
    <property type="entry name" value="GAF domain-like"/>
    <property type="match status" value="1"/>
</dbReference>
<dbReference type="InterPro" id="IPR052155">
    <property type="entry name" value="Biofilm_reg_signaling"/>
</dbReference>
<evidence type="ECO:0000313" key="5">
    <source>
        <dbReference type="EMBL" id="MBE9661409.1"/>
    </source>
</evidence>
<dbReference type="InterPro" id="IPR000700">
    <property type="entry name" value="PAS-assoc_C"/>
</dbReference>
<dbReference type="SMART" id="SM00091">
    <property type="entry name" value="PAS"/>
    <property type="match status" value="6"/>
</dbReference>
<dbReference type="CDD" id="cd00082">
    <property type="entry name" value="HisKA"/>
    <property type="match status" value="1"/>
</dbReference>
<accession>A0A929KYV8</accession>
<dbReference type="InterPro" id="IPR000014">
    <property type="entry name" value="PAS"/>
</dbReference>
<dbReference type="Proteomes" id="UP000622475">
    <property type="component" value="Unassembled WGS sequence"/>
</dbReference>
<name>A0A929KYV8_9SPHI</name>
<dbReference type="SMART" id="SM00086">
    <property type="entry name" value="PAC"/>
    <property type="match status" value="4"/>
</dbReference>
<dbReference type="RefSeq" id="WP_194110598.1">
    <property type="nucleotide sequence ID" value="NZ_JADFFL010000002.1"/>
</dbReference>
<feature type="domain" description="PAS" evidence="3">
    <location>
        <begin position="147"/>
        <end position="189"/>
    </location>
</feature>
<dbReference type="EMBL" id="JADFFL010000002">
    <property type="protein sequence ID" value="MBE9661409.1"/>
    <property type="molecule type" value="Genomic_DNA"/>
</dbReference>
<dbReference type="SUPFAM" id="SSF55785">
    <property type="entry name" value="PYP-like sensor domain (PAS domain)"/>
    <property type="match status" value="6"/>
</dbReference>
<dbReference type="Gene3D" id="3.30.450.20">
    <property type="entry name" value="PAS domain"/>
    <property type="match status" value="6"/>
</dbReference>
<evidence type="ECO:0000259" key="3">
    <source>
        <dbReference type="PROSITE" id="PS50112"/>
    </source>
</evidence>
<comment type="catalytic activity">
    <reaction evidence="1">
        <text>ATP + protein L-histidine = ADP + protein N-phospho-L-histidine.</text>
        <dbReference type="EC" id="2.7.13.3"/>
    </reaction>
</comment>
<dbReference type="InterPro" id="IPR003018">
    <property type="entry name" value="GAF"/>
</dbReference>
<evidence type="ECO:0000256" key="2">
    <source>
        <dbReference type="ARBA" id="ARBA00012438"/>
    </source>
</evidence>
<gene>
    <name evidence="5" type="ORF">IRJ16_05895</name>
</gene>
<feature type="domain" description="PAS" evidence="3">
    <location>
        <begin position="777"/>
        <end position="848"/>
    </location>
</feature>
<dbReference type="InterPro" id="IPR003661">
    <property type="entry name" value="HisK_dim/P_dom"/>
</dbReference>
<feature type="domain" description="PAS" evidence="3">
    <location>
        <begin position="528"/>
        <end position="598"/>
    </location>
</feature>
<dbReference type="PANTHER" id="PTHR44757:SF2">
    <property type="entry name" value="BIOFILM ARCHITECTURE MAINTENANCE PROTEIN MBAA"/>
    <property type="match status" value="1"/>
</dbReference>
<protein>
    <recommendedName>
        <fullName evidence="2">histidine kinase</fullName>
        <ecNumber evidence="2">2.7.13.3</ecNumber>
    </recommendedName>
</protein>
<feature type="domain" description="PAC" evidence="4">
    <location>
        <begin position="205"/>
        <end position="257"/>
    </location>
</feature>
<evidence type="ECO:0000259" key="4">
    <source>
        <dbReference type="PROSITE" id="PS50113"/>
    </source>
</evidence>
<dbReference type="PROSITE" id="PS50112">
    <property type="entry name" value="PAS"/>
    <property type="match status" value="4"/>
</dbReference>
<dbReference type="PANTHER" id="PTHR44757">
    <property type="entry name" value="DIGUANYLATE CYCLASE DGCP"/>
    <property type="match status" value="1"/>
</dbReference>
<evidence type="ECO:0000313" key="6">
    <source>
        <dbReference type="Proteomes" id="UP000622475"/>
    </source>
</evidence>
<dbReference type="Pfam" id="PF13426">
    <property type="entry name" value="PAS_9"/>
    <property type="match status" value="4"/>
</dbReference>
<dbReference type="Pfam" id="PF08448">
    <property type="entry name" value="PAS_4"/>
    <property type="match status" value="1"/>
</dbReference>
<dbReference type="InterPro" id="IPR029016">
    <property type="entry name" value="GAF-like_dom_sf"/>
</dbReference>
<dbReference type="GO" id="GO:0000155">
    <property type="term" value="F:phosphorelay sensor kinase activity"/>
    <property type="evidence" value="ECO:0007669"/>
    <property type="project" value="InterPro"/>
</dbReference>
<dbReference type="AlphaFoldDB" id="A0A929KYV8"/>
<reference evidence="5" key="1">
    <citation type="submission" date="2020-10" db="EMBL/GenBank/DDBJ databases">
        <title>Mucilaginibacter mali sp. nov., isolated from rhizosphere soil of apple orchard.</title>
        <authorList>
            <person name="Lee J.-S."/>
            <person name="Kim H.S."/>
            <person name="Kim J.-S."/>
        </authorList>
    </citation>
    <scope>NUCLEOTIDE SEQUENCE</scope>
    <source>
        <strain evidence="5">KCTC 22746</strain>
    </source>
</reference>
<feature type="domain" description="PAS" evidence="3">
    <location>
        <begin position="251"/>
        <end position="302"/>
    </location>
</feature>
<dbReference type="CDD" id="cd00130">
    <property type="entry name" value="PAS"/>
    <property type="match status" value="5"/>
</dbReference>
<dbReference type="InterPro" id="IPR035965">
    <property type="entry name" value="PAS-like_dom_sf"/>
</dbReference>
<proteinExistence type="predicted"/>
<dbReference type="Gene3D" id="3.30.450.40">
    <property type="match status" value="1"/>
</dbReference>
<dbReference type="Pfam" id="PF13185">
    <property type="entry name" value="GAF_2"/>
    <property type="match status" value="1"/>
</dbReference>
<dbReference type="InterPro" id="IPR001610">
    <property type="entry name" value="PAC"/>
</dbReference>
<dbReference type="PROSITE" id="PS50113">
    <property type="entry name" value="PAC"/>
    <property type="match status" value="2"/>
</dbReference>
<dbReference type="InterPro" id="IPR013656">
    <property type="entry name" value="PAS_4"/>
</dbReference>
<sequence length="977" mass="111082">MTEPELHKKLLYALSERLTDQAICLLDNNGIISDWNIGAEKFYKLSPADALGAPASALFVDPPFDDALTQVRKHGQYNGQWQLNILSPGPLFTAVSLGNFDMDDPSKGIILHVVDSKTVNRRPAGGDPDDREETAAYQYALDEAAIVAITDQTGRITHVNDYFCRISGYSREELLGQDHRLVNSGHHPKAFIRNLWRTIAAGNIWRGEICNQAKDGSYYWVATTIVPFLNRSGKPYQYMAIRFDLTEAKATSGRLSDLLERISDGFIALDRELRYTYVNPRVCEMVNMRPEDMLGKYIWDLFPNAVGSATYFAIEKAHVQQKPIVHEDHYLPNGLWQENRIYPTENGLSIFISDITARKYDELRQVLLNQISTAFNQQETMGASLKQTMDLIRSFSGAALAECWLSRTGDNDLYLIANAAIDERTEQIFNINANDRLFTIQQGLQGNTWRKGDVVFWNNLSATPDFVRQESAKKAGITSAIGIPLLNDKQIPGVVLLGLTGDRAPILTDVFLRQLSAHLGAEVRRKQLKRELQHVFESVPDIICIIGTDRKFKRINRAMCDILGYPEQDLLQKRIDDLIYPGDLEESKLRMQRFKNEGLEELYFENRYLTKNREVVHLAWTVRKAAEKGILFCVAKDITEKNKLETLLKKTNELARIGSWEIDMAGDTVFWSAIASDILEARADHKPHRDDANHFYGPEELEIVNSAMARLIEQGESFDIEVLLNTLKNNRIWVRVLAEGEFEHGKCTRIYGSIQDINERKRSQLQLLEQAEALADSGRRYSELFHMSPLPMFVFDVETLAYLNVNDAAVSHYGYSRAEFLQMTIRDIRPRSEMPKLEAVIKDLHRAEFQFKPGVFTHIKKNGVQVQVEVVSSAIIYQGRSARLALVTDVTERVRHLAEIEEKNKKLQDISWMQSHVIRAPLSRIMGLINLLQDTDPDKESVSEIIEYIKLSAGELDQVIHDITMNAANNNSSTRDS</sequence>